<evidence type="ECO:0000256" key="4">
    <source>
        <dbReference type="ARBA" id="ARBA00022553"/>
    </source>
</evidence>
<dbReference type="InterPro" id="IPR036068">
    <property type="entry name" value="Nicotinate_pribotase-like_C"/>
</dbReference>
<dbReference type="NCBIfam" id="NF003704">
    <property type="entry name" value="PRK05321.1"/>
    <property type="match status" value="1"/>
</dbReference>
<evidence type="ECO:0000256" key="5">
    <source>
        <dbReference type="ARBA" id="ARBA00022598"/>
    </source>
</evidence>
<comment type="similarity">
    <text evidence="2 9 10">Belongs to the NAPRTase family.</text>
</comment>
<dbReference type="GO" id="GO:0016757">
    <property type="term" value="F:glycosyltransferase activity"/>
    <property type="evidence" value="ECO:0007669"/>
    <property type="project" value="UniProtKB-KW"/>
</dbReference>
<dbReference type="EC" id="6.3.4.21" evidence="3 9"/>
<dbReference type="KEGG" id="epi:Q3V30_13935"/>
<feature type="modified residue" description="Phosphohistidine; by autocatalysis" evidence="9">
    <location>
        <position position="226"/>
    </location>
</feature>
<comment type="catalytic activity">
    <reaction evidence="7 9 10">
        <text>5-phospho-alpha-D-ribose 1-diphosphate + nicotinate + ATP + H2O = nicotinate beta-D-ribonucleotide + ADP + phosphate + diphosphate</text>
        <dbReference type="Rhea" id="RHEA:36163"/>
        <dbReference type="ChEBI" id="CHEBI:15377"/>
        <dbReference type="ChEBI" id="CHEBI:30616"/>
        <dbReference type="ChEBI" id="CHEBI:32544"/>
        <dbReference type="ChEBI" id="CHEBI:33019"/>
        <dbReference type="ChEBI" id="CHEBI:43474"/>
        <dbReference type="ChEBI" id="CHEBI:57502"/>
        <dbReference type="ChEBI" id="CHEBI:58017"/>
        <dbReference type="ChEBI" id="CHEBI:456216"/>
        <dbReference type="EC" id="6.3.4.21"/>
    </reaction>
</comment>
<feature type="domain" description="Nicotinate/nicotinamide phosphoribosyltransferase" evidence="11">
    <location>
        <begin position="174"/>
        <end position="400"/>
    </location>
</feature>
<dbReference type="InterPro" id="IPR040727">
    <property type="entry name" value="NAPRTase_N"/>
</dbReference>
<accession>A0AA50DG75</accession>
<name>A0AA50DG75_9GAMM</name>
<feature type="domain" description="Nicotinate phosphoribosyltransferase N-terminal" evidence="12">
    <location>
        <begin position="18"/>
        <end position="135"/>
    </location>
</feature>
<gene>
    <name evidence="9 13" type="primary">pncB</name>
    <name evidence="13" type="ORF">Q3V30_13935</name>
</gene>
<dbReference type="PANTHER" id="PTHR11098:SF1">
    <property type="entry name" value="NICOTINATE PHOSPHORIBOSYLTRANSFERASE"/>
    <property type="match status" value="1"/>
</dbReference>
<evidence type="ECO:0000256" key="8">
    <source>
        <dbReference type="ARBA" id="ARBA00057850"/>
    </source>
</evidence>
<evidence type="ECO:0000256" key="10">
    <source>
        <dbReference type="RuleBase" id="RU003838"/>
    </source>
</evidence>
<evidence type="ECO:0000256" key="6">
    <source>
        <dbReference type="ARBA" id="ARBA00022642"/>
    </source>
</evidence>
<evidence type="ECO:0000256" key="9">
    <source>
        <dbReference type="HAMAP-Rule" id="MF_00570"/>
    </source>
</evidence>
<dbReference type="PIRSF" id="PIRSF000484">
    <property type="entry name" value="NAPRT"/>
    <property type="match status" value="1"/>
</dbReference>
<evidence type="ECO:0000259" key="11">
    <source>
        <dbReference type="Pfam" id="PF04095"/>
    </source>
</evidence>
<proteinExistence type="inferred from homology"/>
<comment type="function">
    <text evidence="8 9 10">Catalyzes the synthesis of beta-nicotinate D-ribonucleotide from nicotinate and 5-phospho-D-ribose 1-phosphate at the expense of ATP.</text>
</comment>
<evidence type="ECO:0000313" key="14">
    <source>
        <dbReference type="Proteomes" id="UP001228139"/>
    </source>
</evidence>
<keyword evidence="13" id="KW-0328">Glycosyltransferase</keyword>
<dbReference type="AlphaFoldDB" id="A0AA50DG75"/>
<evidence type="ECO:0000256" key="7">
    <source>
        <dbReference type="ARBA" id="ARBA00048668"/>
    </source>
</evidence>
<dbReference type="GO" id="GO:0004516">
    <property type="term" value="F:nicotinate phosphoribosyltransferase activity"/>
    <property type="evidence" value="ECO:0007669"/>
    <property type="project" value="UniProtKB-UniRule"/>
</dbReference>
<protein>
    <recommendedName>
        <fullName evidence="3 9">Nicotinate phosphoribosyltransferase</fullName>
        <shortName evidence="9">NAPRTase</shortName>
        <ecNumber evidence="3 9">6.3.4.21</ecNumber>
    </recommendedName>
</protein>
<evidence type="ECO:0000259" key="12">
    <source>
        <dbReference type="Pfam" id="PF17767"/>
    </source>
</evidence>
<dbReference type="RefSeq" id="WP_306206583.1">
    <property type="nucleotide sequence ID" value="NZ_CP132353.1"/>
</dbReference>
<dbReference type="FunFam" id="3.20.140.10:FF:000001">
    <property type="entry name" value="Nicotinate phosphoribosyltransferase"/>
    <property type="match status" value="1"/>
</dbReference>
<reference evidence="13 14" key="1">
    <citation type="submission" date="2023-07" db="EMBL/GenBank/DDBJ databases">
        <title>Pathogenic bacteria of pear tree diseases.</title>
        <authorList>
            <person name="Zhang Z."/>
            <person name="He L."/>
            <person name="Huang R."/>
        </authorList>
    </citation>
    <scope>NUCLEOTIDE SEQUENCE [LARGE SCALE GENOMIC DNA]</scope>
    <source>
        <strain evidence="13 14">DE2</strain>
    </source>
</reference>
<dbReference type="SUPFAM" id="SSF54675">
    <property type="entry name" value="Nicotinate/Quinolinate PRTase N-terminal domain-like"/>
    <property type="match status" value="1"/>
</dbReference>
<sequence length="406" mass="46235">MLKRTMTRHATPILTTLLDTDAYKLHMQQAVFHRYKKVSVVAEFRCRGDDLLGIYADEIVREIASMQALALTDEEADYLATLPFFKADYLAWLRQYRYDPSLVRVRNHQGKLDIRISGSWLDVIMWEVPLLALISEVVHRHRSPLVTAAMAVDHLQTRLADFKTMTADLDMSRFKLMDFGTRRRFSREVQQAIVGTLKQEFPWLVGSSNYDVARRLNITPVGTQAHEWFQAHQQISPVLANSQRAALQAWLDEYPDTLGIALTDCITMDAFLRDFGENFATRYQGLRHDSGDPVEWGEKAIAHYEKLGIDPRSKTLVFSDNLDLEKAVALYRHFGQRANVIFGIGTRLTCDIPQVKPLNIVIKLVECNGKPVAKLSDSPGKTICQDKAFVRALRKAFDLPLVKKAS</sequence>
<dbReference type="PANTHER" id="PTHR11098">
    <property type="entry name" value="NICOTINATE PHOSPHORIBOSYLTRANSFERASE"/>
    <property type="match status" value="1"/>
</dbReference>
<keyword evidence="5 9" id="KW-0436">Ligase</keyword>
<organism evidence="13 14">
    <name type="scientific">Erwinia pyri</name>
    <dbReference type="NCBI Taxonomy" id="3062598"/>
    <lineage>
        <taxon>Bacteria</taxon>
        <taxon>Pseudomonadati</taxon>
        <taxon>Pseudomonadota</taxon>
        <taxon>Gammaproteobacteria</taxon>
        <taxon>Enterobacterales</taxon>
        <taxon>Erwiniaceae</taxon>
        <taxon>Erwinia</taxon>
    </lineage>
</organism>
<dbReference type="EMBL" id="CP132353">
    <property type="protein sequence ID" value="WLS77575.1"/>
    <property type="molecule type" value="Genomic_DNA"/>
</dbReference>
<dbReference type="Proteomes" id="UP001228139">
    <property type="component" value="Chromosome"/>
</dbReference>
<dbReference type="NCBIfam" id="TIGR01514">
    <property type="entry name" value="NAPRTase"/>
    <property type="match status" value="1"/>
</dbReference>
<evidence type="ECO:0000256" key="3">
    <source>
        <dbReference type="ARBA" id="ARBA00013236"/>
    </source>
</evidence>
<keyword evidence="13" id="KW-0808">Transferase</keyword>
<comment type="pathway">
    <text evidence="1 9 10">Cofactor biosynthesis; NAD(+) biosynthesis; nicotinate D-ribonucleotide from nicotinate: step 1/1.</text>
</comment>
<dbReference type="Pfam" id="PF17767">
    <property type="entry name" value="NAPRTase_N"/>
    <property type="match status" value="1"/>
</dbReference>
<comment type="PTM">
    <text evidence="9 10">Transiently phosphorylated on a His residue during the reaction cycle. Phosphorylation strongly increases the affinity for substrates and increases the rate of nicotinate D-ribonucleotide production. Dephosphorylation regenerates the low-affinity form of the enzyme, leading to product release.</text>
</comment>
<keyword evidence="6 9" id="KW-0662">Pyridine nucleotide biosynthesis</keyword>
<evidence type="ECO:0000256" key="2">
    <source>
        <dbReference type="ARBA" id="ARBA00010897"/>
    </source>
</evidence>
<dbReference type="InterPro" id="IPR007229">
    <property type="entry name" value="Nic_PRibTrfase-Fam"/>
</dbReference>
<dbReference type="HAMAP" id="MF_00570">
    <property type="entry name" value="NAPRTase"/>
    <property type="match status" value="1"/>
</dbReference>
<keyword evidence="4 9" id="KW-0597">Phosphoprotein</keyword>
<dbReference type="InterPro" id="IPR006406">
    <property type="entry name" value="Nic_PRibTrfase"/>
</dbReference>
<dbReference type="InterPro" id="IPR041525">
    <property type="entry name" value="N/Namide_PRibTrfase"/>
</dbReference>
<dbReference type="CDD" id="cd01401">
    <property type="entry name" value="PncB_like"/>
    <property type="match status" value="1"/>
</dbReference>
<dbReference type="GO" id="GO:0034355">
    <property type="term" value="P:NAD+ biosynthetic process via the salvage pathway"/>
    <property type="evidence" value="ECO:0007669"/>
    <property type="project" value="TreeGrafter"/>
</dbReference>
<evidence type="ECO:0000313" key="13">
    <source>
        <dbReference type="EMBL" id="WLS77575.1"/>
    </source>
</evidence>
<dbReference type="GO" id="GO:0005829">
    <property type="term" value="C:cytosol"/>
    <property type="evidence" value="ECO:0007669"/>
    <property type="project" value="TreeGrafter"/>
</dbReference>
<dbReference type="Gene3D" id="3.20.140.10">
    <property type="entry name" value="nicotinate phosphoribosyltransferase"/>
    <property type="match status" value="1"/>
</dbReference>
<evidence type="ECO:0000256" key="1">
    <source>
        <dbReference type="ARBA" id="ARBA00004952"/>
    </source>
</evidence>
<dbReference type="Pfam" id="PF04095">
    <property type="entry name" value="NAPRTase"/>
    <property type="match status" value="1"/>
</dbReference>
<keyword evidence="14" id="KW-1185">Reference proteome</keyword>
<dbReference type="SUPFAM" id="SSF51690">
    <property type="entry name" value="Nicotinate/Quinolinate PRTase C-terminal domain-like"/>
    <property type="match status" value="1"/>
</dbReference>